<evidence type="ECO:0000313" key="5">
    <source>
        <dbReference type="Proteomes" id="UP000235672"/>
    </source>
</evidence>
<feature type="transmembrane region" description="Helical" evidence="2">
    <location>
        <begin position="198"/>
        <end position="223"/>
    </location>
</feature>
<sequence>MHRPSLLLLSTLTLPTASTIAPTCYAPNGTAITTDPCCDGTYSPCNGTGMCCALGRPVYHINKCLGNGLCEDVSTGWIWRESCTDPTWTDPRCLKLCMEDIYLASDTGDAELTACADGSYCCGSGNTTCCEQGLGYVIVNGEVIPAASASLTTSSSTTQTQSVTSTTQSVTRPAASASTSTTQASPATSTSTSDKSTLGIGLGAGLGAGLPLAAAILALAVVLRRKQGDGKGAIGRAEQEGQQSLQERLEKEEPKYMVMVSELAQGPGAAELHSVPHQPVVMVELPGEGKVFEK</sequence>
<evidence type="ECO:0000313" key="4">
    <source>
        <dbReference type="EMBL" id="PMD14259.1"/>
    </source>
</evidence>
<evidence type="ECO:0000256" key="2">
    <source>
        <dbReference type="SAM" id="Phobius"/>
    </source>
</evidence>
<evidence type="ECO:0000256" key="1">
    <source>
        <dbReference type="SAM" id="MobiDB-lite"/>
    </source>
</evidence>
<keyword evidence="3" id="KW-0732">Signal</keyword>
<feature type="signal peptide" evidence="3">
    <location>
        <begin position="1"/>
        <end position="19"/>
    </location>
</feature>
<name>A0A2J6PJV2_9HELO</name>
<feature type="region of interest" description="Disordered" evidence="1">
    <location>
        <begin position="150"/>
        <end position="196"/>
    </location>
</feature>
<organism evidence="4 5">
    <name type="scientific">Hyaloscypha hepaticicola</name>
    <dbReference type="NCBI Taxonomy" id="2082293"/>
    <lineage>
        <taxon>Eukaryota</taxon>
        <taxon>Fungi</taxon>
        <taxon>Dikarya</taxon>
        <taxon>Ascomycota</taxon>
        <taxon>Pezizomycotina</taxon>
        <taxon>Leotiomycetes</taxon>
        <taxon>Helotiales</taxon>
        <taxon>Hyaloscyphaceae</taxon>
        <taxon>Hyaloscypha</taxon>
    </lineage>
</organism>
<evidence type="ECO:0008006" key="6">
    <source>
        <dbReference type="Google" id="ProtNLM"/>
    </source>
</evidence>
<accession>A0A2J6PJV2</accession>
<protein>
    <recommendedName>
        <fullName evidence="6">Mid2 domain-containing protein</fullName>
    </recommendedName>
</protein>
<gene>
    <name evidence="4" type="ORF">NA56DRAFT_754946</name>
</gene>
<dbReference type="Proteomes" id="UP000235672">
    <property type="component" value="Unassembled WGS sequence"/>
</dbReference>
<keyword evidence="2" id="KW-1133">Transmembrane helix</keyword>
<proteinExistence type="predicted"/>
<evidence type="ECO:0000256" key="3">
    <source>
        <dbReference type="SAM" id="SignalP"/>
    </source>
</evidence>
<dbReference type="STRING" id="1745343.A0A2J6PJV2"/>
<dbReference type="EMBL" id="KZ613523">
    <property type="protein sequence ID" value="PMD14259.1"/>
    <property type="molecule type" value="Genomic_DNA"/>
</dbReference>
<keyword evidence="5" id="KW-1185">Reference proteome</keyword>
<dbReference type="OrthoDB" id="5215637at2759"/>
<keyword evidence="2" id="KW-0472">Membrane</keyword>
<dbReference type="AlphaFoldDB" id="A0A2J6PJV2"/>
<reference evidence="4 5" key="1">
    <citation type="submission" date="2016-05" db="EMBL/GenBank/DDBJ databases">
        <title>A degradative enzymes factory behind the ericoid mycorrhizal symbiosis.</title>
        <authorList>
            <consortium name="DOE Joint Genome Institute"/>
            <person name="Martino E."/>
            <person name="Morin E."/>
            <person name="Grelet G."/>
            <person name="Kuo A."/>
            <person name="Kohler A."/>
            <person name="Daghino S."/>
            <person name="Barry K."/>
            <person name="Choi C."/>
            <person name="Cichocki N."/>
            <person name="Clum A."/>
            <person name="Copeland A."/>
            <person name="Hainaut M."/>
            <person name="Haridas S."/>
            <person name="Labutti K."/>
            <person name="Lindquist E."/>
            <person name="Lipzen A."/>
            <person name="Khouja H.-R."/>
            <person name="Murat C."/>
            <person name="Ohm R."/>
            <person name="Olson A."/>
            <person name="Spatafora J."/>
            <person name="Veneault-Fourrey C."/>
            <person name="Henrissat B."/>
            <person name="Grigoriev I."/>
            <person name="Martin F."/>
            <person name="Perotto S."/>
        </authorList>
    </citation>
    <scope>NUCLEOTIDE SEQUENCE [LARGE SCALE GENOMIC DNA]</scope>
    <source>
        <strain evidence="4 5">UAMH 7357</strain>
    </source>
</reference>
<keyword evidence="2" id="KW-0812">Transmembrane</keyword>
<feature type="chain" id="PRO_5014342205" description="Mid2 domain-containing protein" evidence="3">
    <location>
        <begin position="20"/>
        <end position="294"/>
    </location>
</feature>